<dbReference type="RefSeq" id="WP_090312189.1">
    <property type="nucleotide sequence ID" value="NZ_FNFE01000010.1"/>
</dbReference>
<protein>
    <submittedName>
        <fullName evidence="1">Uncharacterized protein</fullName>
    </submittedName>
</protein>
<dbReference type="OrthoDB" id="257177at2157"/>
<evidence type="ECO:0000313" key="2">
    <source>
        <dbReference type="Proteomes" id="UP000198882"/>
    </source>
</evidence>
<dbReference type="EMBL" id="FNFE01000010">
    <property type="protein sequence ID" value="SDL04354.1"/>
    <property type="molecule type" value="Genomic_DNA"/>
</dbReference>
<sequence>MAGEDDNQRAAAVCDNCGTAHAVRLGPDGKIRPIGTGQGSGCTCGDGKLRIMSDDTAVLEDVEMEES</sequence>
<evidence type="ECO:0000313" key="1">
    <source>
        <dbReference type="EMBL" id="SDL04354.1"/>
    </source>
</evidence>
<accession>A0A1G9GUS6</accession>
<name>A0A1G9GUS6_9EURY</name>
<dbReference type="AlphaFoldDB" id="A0A1G9GUS6"/>
<keyword evidence="2" id="KW-1185">Reference proteome</keyword>
<reference evidence="2" key="1">
    <citation type="submission" date="2016-10" db="EMBL/GenBank/DDBJ databases">
        <authorList>
            <person name="Varghese N."/>
            <person name="Submissions S."/>
        </authorList>
    </citation>
    <scope>NUCLEOTIDE SEQUENCE [LARGE SCALE GENOMIC DNA]</scope>
    <source>
        <strain evidence="2">B4,CECT 8067,JCM 17497</strain>
    </source>
</reference>
<proteinExistence type="predicted"/>
<dbReference type="STRING" id="1095776.SAMN04515672_0016"/>
<organism evidence="1 2">
    <name type="scientific">Natronorubrum texcoconense</name>
    <dbReference type="NCBI Taxonomy" id="1095776"/>
    <lineage>
        <taxon>Archaea</taxon>
        <taxon>Methanobacteriati</taxon>
        <taxon>Methanobacteriota</taxon>
        <taxon>Stenosarchaea group</taxon>
        <taxon>Halobacteria</taxon>
        <taxon>Halobacteriales</taxon>
        <taxon>Natrialbaceae</taxon>
        <taxon>Natronorubrum</taxon>
    </lineage>
</organism>
<gene>
    <name evidence="1" type="ORF">SAMN04515672_0016</name>
</gene>
<dbReference type="Proteomes" id="UP000198882">
    <property type="component" value="Unassembled WGS sequence"/>
</dbReference>